<dbReference type="OrthoDB" id="10066429at2759"/>
<dbReference type="GO" id="GO:0005789">
    <property type="term" value="C:endoplasmic reticulum membrane"/>
    <property type="evidence" value="ECO:0007669"/>
    <property type="project" value="UniProtKB-SubCell"/>
</dbReference>
<evidence type="ECO:0000313" key="13">
    <source>
        <dbReference type="EMBL" id="KAJ5220739.1"/>
    </source>
</evidence>
<feature type="transmembrane region" description="Helical" evidence="11">
    <location>
        <begin position="209"/>
        <end position="228"/>
    </location>
</feature>
<comment type="pathway">
    <text evidence="2">Glycolipid biosynthesis; glycosylphosphatidylinositol-anchor biosynthesis.</text>
</comment>
<comment type="subcellular location">
    <subcellularLocation>
        <location evidence="1 11">Endoplasmic reticulum membrane</location>
        <topology evidence="1 11">Multi-pass membrane protein</topology>
    </subcellularLocation>
</comment>
<protein>
    <recommendedName>
        <fullName evidence="11">Mannosyltransferase</fullName>
        <ecNumber evidence="11">2.4.1.-</ecNumber>
    </recommendedName>
</protein>
<evidence type="ECO:0000256" key="12">
    <source>
        <dbReference type="SAM" id="SignalP"/>
    </source>
</evidence>
<evidence type="ECO:0000256" key="8">
    <source>
        <dbReference type="ARBA" id="ARBA00022989"/>
    </source>
</evidence>
<sequence>MWRRTYLILLLIRVYFALSPSYLHPDENFQGPEVFAGRILEYPSQLPWEFTSFHPIRSVFPLWPIYEVPMSLLKWFYTEIGSGNPPPQLVYYALRAGMFLLTFVLEDWAIYELVPSPRHRRATVVLVASSYVTWTYQTHTFSNSLETLLVAWGLVLIRRIVENKQRSSYFSYAVFSFIAVVGVFNRITFPAFLLFPGLQLLPYFQRKPASLAAIVGFGLLFSLTAIYIDTTFYRPSASFRSIFRDPIITPLNNILYNTDTSNLALHGLHPHHQHFVANLIQLLGPAYIVMILSLFSWPIVPRWMRNVRALSAVSATVLLSIFPHQEPRFLLPCVPLLLSCVRMHKSRIFLATWIIFNAVMGFLMGVYHQGGIVPAQLAMRSIISTNAAAQGIKSIPDAKVFWWKTYSPPHWLLGESPETSNSTISTLDLMGIPGLEMIQHLDSTVPACPITSPIYLVAPTSATFLDTYTADSNSNSNSNRESRTANLQLYRLWSYRKHLNLDDLDFAEDGVVNTLKRVVGRRGLGVWSVRRSCK</sequence>
<evidence type="ECO:0000256" key="1">
    <source>
        <dbReference type="ARBA" id="ARBA00004477"/>
    </source>
</evidence>
<evidence type="ECO:0000256" key="9">
    <source>
        <dbReference type="ARBA" id="ARBA00023136"/>
    </source>
</evidence>
<evidence type="ECO:0000256" key="10">
    <source>
        <dbReference type="ARBA" id="ARBA00038466"/>
    </source>
</evidence>
<keyword evidence="9 11" id="KW-0472">Membrane</keyword>
<dbReference type="GO" id="GO:0006506">
    <property type="term" value="P:GPI anchor biosynthetic process"/>
    <property type="evidence" value="ECO:0007669"/>
    <property type="project" value="UniProtKB-KW"/>
</dbReference>
<proteinExistence type="inferred from homology"/>
<dbReference type="GeneID" id="81387698"/>
<evidence type="ECO:0000256" key="4">
    <source>
        <dbReference type="ARBA" id="ARBA00022676"/>
    </source>
</evidence>
<name>A0A9W9NIR1_PENCI</name>
<feature type="signal peptide" evidence="12">
    <location>
        <begin position="1"/>
        <end position="17"/>
    </location>
</feature>
<evidence type="ECO:0000256" key="11">
    <source>
        <dbReference type="RuleBase" id="RU363075"/>
    </source>
</evidence>
<feature type="chain" id="PRO_5040965344" description="Mannosyltransferase" evidence="12">
    <location>
        <begin position="18"/>
        <end position="534"/>
    </location>
</feature>
<dbReference type="AlphaFoldDB" id="A0A9W9NIR1"/>
<keyword evidence="6 11" id="KW-0812">Transmembrane</keyword>
<keyword evidence="4 11" id="KW-0328">Glycosyltransferase</keyword>
<evidence type="ECO:0000256" key="5">
    <source>
        <dbReference type="ARBA" id="ARBA00022679"/>
    </source>
</evidence>
<evidence type="ECO:0000313" key="14">
    <source>
        <dbReference type="Proteomes" id="UP001147733"/>
    </source>
</evidence>
<dbReference type="PANTHER" id="PTHR22760">
    <property type="entry name" value="GLYCOSYLTRANSFERASE"/>
    <property type="match status" value="1"/>
</dbReference>
<dbReference type="InterPro" id="IPR005599">
    <property type="entry name" value="GPI_mannosylTrfase"/>
</dbReference>
<keyword evidence="8 11" id="KW-1133">Transmembrane helix</keyword>
<dbReference type="EC" id="2.4.1.-" evidence="11"/>
<accession>A0A9W9NIR1</accession>
<keyword evidence="14" id="KW-1185">Reference proteome</keyword>
<evidence type="ECO:0000256" key="7">
    <source>
        <dbReference type="ARBA" id="ARBA00022824"/>
    </source>
</evidence>
<comment type="caution">
    <text evidence="11">Lacks conserved residue(s) required for the propagation of feature annotation.</text>
</comment>
<evidence type="ECO:0000256" key="6">
    <source>
        <dbReference type="ARBA" id="ARBA00022692"/>
    </source>
</evidence>
<reference evidence="13" key="2">
    <citation type="journal article" date="2023" name="IMA Fungus">
        <title>Comparative genomic study of the Penicillium genus elucidates a diverse pangenome and 15 lateral gene transfer events.</title>
        <authorList>
            <person name="Petersen C."/>
            <person name="Sorensen T."/>
            <person name="Nielsen M.R."/>
            <person name="Sondergaard T.E."/>
            <person name="Sorensen J.L."/>
            <person name="Fitzpatrick D.A."/>
            <person name="Frisvad J.C."/>
            <person name="Nielsen K.L."/>
        </authorList>
    </citation>
    <scope>NUCLEOTIDE SEQUENCE</scope>
    <source>
        <strain evidence="13">IBT 23319</strain>
    </source>
</reference>
<dbReference type="PANTHER" id="PTHR22760:SF3">
    <property type="entry name" value="GPI MANNOSYLTRANSFERASE 4"/>
    <property type="match status" value="1"/>
</dbReference>
<dbReference type="RefSeq" id="XP_056495662.1">
    <property type="nucleotide sequence ID" value="XM_056648531.1"/>
</dbReference>
<evidence type="ECO:0000256" key="3">
    <source>
        <dbReference type="ARBA" id="ARBA00022502"/>
    </source>
</evidence>
<feature type="transmembrane region" description="Helical" evidence="11">
    <location>
        <begin position="169"/>
        <end position="189"/>
    </location>
</feature>
<keyword evidence="3" id="KW-0337">GPI-anchor biosynthesis</keyword>
<comment type="similarity">
    <text evidence="10">Belongs to the glycosyltransferase 22 family. PIGZ subfamily.</text>
</comment>
<dbReference type="Proteomes" id="UP001147733">
    <property type="component" value="Unassembled WGS sequence"/>
</dbReference>
<dbReference type="Pfam" id="PF03901">
    <property type="entry name" value="Glyco_transf_22"/>
    <property type="match status" value="1"/>
</dbReference>
<dbReference type="GO" id="GO:0000026">
    <property type="term" value="F:alpha-1,2-mannosyltransferase activity"/>
    <property type="evidence" value="ECO:0007669"/>
    <property type="project" value="TreeGrafter"/>
</dbReference>
<feature type="transmembrane region" description="Helical" evidence="11">
    <location>
        <begin position="275"/>
        <end position="297"/>
    </location>
</feature>
<evidence type="ECO:0000256" key="2">
    <source>
        <dbReference type="ARBA" id="ARBA00004687"/>
    </source>
</evidence>
<keyword evidence="7 11" id="KW-0256">Endoplasmic reticulum</keyword>
<feature type="transmembrane region" description="Helical" evidence="11">
    <location>
        <begin position="348"/>
        <end position="367"/>
    </location>
</feature>
<dbReference type="EMBL" id="JAPQKT010000009">
    <property type="protein sequence ID" value="KAJ5220739.1"/>
    <property type="molecule type" value="Genomic_DNA"/>
</dbReference>
<keyword evidence="5" id="KW-0808">Transferase</keyword>
<keyword evidence="12" id="KW-0732">Signal</keyword>
<reference evidence="13" key="1">
    <citation type="submission" date="2022-11" db="EMBL/GenBank/DDBJ databases">
        <authorList>
            <person name="Petersen C."/>
        </authorList>
    </citation>
    <scope>NUCLEOTIDE SEQUENCE</scope>
    <source>
        <strain evidence="13">IBT 23319</strain>
    </source>
</reference>
<gene>
    <name evidence="13" type="ORF">N7469_009626</name>
</gene>
<organism evidence="13 14">
    <name type="scientific">Penicillium citrinum</name>
    <dbReference type="NCBI Taxonomy" id="5077"/>
    <lineage>
        <taxon>Eukaryota</taxon>
        <taxon>Fungi</taxon>
        <taxon>Dikarya</taxon>
        <taxon>Ascomycota</taxon>
        <taxon>Pezizomycotina</taxon>
        <taxon>Eurotiomycetes</taxon>
        <taxon>Eurotiomycetidae</taxon>
        <taxon>Eurotiales</taxon>
        <taxon>Aspergillaceae</taxon>
        <taxon>Penicillium</taxon>
    </lineage>
</organism>
<comment type="caution">
    <text evidence="13">The sequence shown here is derived from an EMBL/GenBank/DDBJ whole genome shotgun (WGS) entry which is preliminary data.</text>
</comment>